<feature type="region of interest" description="Disordered" evidence="7">
    <location>
        <begin position="17"/>
        <end position="49"/>
    </location>
</feature>
<dbReference type="EMBL" id="SHKY01000001">
    <property type="protein sequence ID" value="RZU54358.1"/>
    <property type="molecule type" value="Genomic_DNA"/>
</dbReference>
<keyword evidence="6" id="KW-1003">Cell membrane</keyword>
<organism evidence="9 10">
    <name type="scientific">Krasilnikovia cinnamomea</name>
    <dbReference type="NCBI Taxonomy" id="349313"/>
    <lineage>
        <taxon>Bacteria</taxon>
        <taxon>Bacillati</taxon>
        <taxon>Actinomycetota</taxon>
        <taxon>Actinomycetes</taxon>
        <taxon>Micromonosporales</taxon>
        <taxon>Micromonosporaceae</taxon>
        <taxon>Krasilnikovia</taxon>
    </lineage>
</organism>
<keyword evidence="2 6" id="KW-0812">Transmembrane</keyword>
<dbReference type="GO" id="GO:0046677">
    <property type="term" value="P:response to antibiotic"/>
    <property type="evidence" value="ECO:0007669"/>
    <property type="project" value="UniProtKB-KW"/>
</dbReference>
<comment type="caution">
    <text evidence="9">The sequence shown here is derived from an EMBL/GenBank/DDBJ whole genome shotgun (WGS) entry which is preliminary data.</text>
</comment>
<evidence type="ECO:0000256" key="1">
    <source>
        <dbReference type="ARBA" id="ARBA00004141"/>
    </source>
</evidence>
<name>A0A4Q7ZT16_9ACTN</name>
<dbReference type="PANTHER" id="PTHR43229">
    <property type="entry name" value="NODULATION PROTEIN J"/>
    <property type="match status" value="1"/>
</dbReference>
<proteinExistence type="inferred from homology"/>
<evidence type="ECO:0000256" key="6">
    <source>
        <dbReference type="RuleBase" id="RU361157"/>
    </source>
</evidence>
<dbReference type="GO" id="GO:0043190">
    <property type="term" value="C:ATP-binding cassette (ABC) transporter complex"/>
    <property type="evidence" value="ECO:0007669"/>
    <property type="project" value="InterPro"/>
</dbReference>
<feature type="transmembrane region" description="Helical" evidence="6">
    <location>
        <begin position="161"/>
        <end position="182"/>
    </location>
</feature>
<dbReference type="PIRSF" id="PIRSF006648">
    <property type="entry name" value="DrrB"/>
    <property type="match status" value="1"/>
</dbReference>
<dbReference type="RefSeq" id="WP_242625178.1">
    <property type="nucleotide sequence ID" value="NZ_SHKY01000001.1"/>
</dbReference>
<evidence type="ECO:0000313" key="10">
    <source>
        <dbReference type="Proteomes" id="UP000292564"/>
    </source>
</evidence>
<evidence type="ECO:0000259" key="8">
    <source>
        <dbReference type="PROSITE" id="PS51012"/>
    </source>
</evidence>
<accession>A0A4Q7ZT16</accession>
<evidence type="ECO:0000256" key="2">
    <source>
        <dbReference type="ARBA" id="ARBA00022692"/>
    </source>
</evidence>
<dbReference type="AlphaFoldDB" id="A0A4Q7ZT16"/>
<keyword evidence="6" id="KW-0813">Transport</keyword>
<protein>
    <recommendedName>
        <fullName evidence="6">Transport permease protein</fullName>
    </recommendedName>
</protein>
<reference evidence="9 10" key="1">
    <citation type="submission" date="2019-02" db="EMBL/GenBank/DDBJ databases">
        <title>Sequencing the genomes of 1000 actinobacteria strains.</title>
        <authorList>
            <person name="Klenk H.-P."/>
        </authorList>
    </citation>
    <scope>NUCLEOTIDE SEQUENCE [LARGE SCALE GENOMIC DNA]</scope>
    <source>
        <strain evidence="9 10">DSM 45162</strain>
    </source>
</reference>
<dbReference type="InterPro" id="IPR000412">
    <property type="entry name" value="ABC_2_transport"/>
</dbReference>
<feature type="transmembrane region" description="Helical" evidence="6">
    <location>
        <begin position="222"/>
        <end position="241"/>
    </location>
</feature>
<dbReference type="InterPro" id="IPR051784">
    <property type="entry name" value="Nod_factor_ABC_transporter"/>
</dbReference>
<dbReference type="InterPro" id="IPR047817">
    <property type="entry name" value="ABC2_TM_bact-type"/>
</dbReference>
<comment type="subcellular location">
    <subcellularLocation>
        <location evidence="6">Cell membrane</location>
        <topology evidence="6">Multi-pass membrane protein</topology>
    </subcellularLocation>
    <subcellularLocation>
        <location evidence="1">Membrane</location>
        <topology evidence="1">Multi-pass membrane protein</topology>
    </subcellularLocation>
</comment>
<evidence type="ECO:0000256" key="5">
    <source>
        <dbReference type="ARBA" id="ARBA00023251"/>
    </source>
</evidence>
<feature type="transmembrane region" description="Helical" evidence="6">
    <location>
        <begin position="105"/>
        <end position="126"/>
    </location>
</feature>
<feature type="transmembrane region" description="Helical" evidence="6">
    <location>
        <begin position="75"/>
        <end position="99"/>
    </location>
</feature>
<dbReference type="PROSITE" id="PS51012">
    <property type="entry name" value="ABC_TM2"/>
    <property type="match status" value="1"/>
</dbReference>
<dbReference type="PANTHER" id="PTHR43229:SF2">
    <property type="entry name" value="NODULATION PROTEIN J"/>
    <property type="match status" value="1"/>
</dbReference>
<keyword evidence="5" id="KW-0046">Antibiotic resistance</keyword>
<dbReference type="InterPro" id="IPR013525">
    <property type="entry name" value="ABC2_TM"/>
</dbReference>
<evidence type="ECO:0000313" key="9">
    <source>
        <dbReference type="EMBL" id="RZU54358.1"/>
    </source>
</evidence>
<dbReference type="Proteomes" id="UP000292564">
    <property type="component" value="Unassembled WGS sequence"/>
</dbReference>
<gene>
    <name evidence="9" type="ORF">EV385_6309</name>
</gene>
<keyword evidence="10" id="KW-1185">Reference proteome</keyword>
<evidence type="ECO:0000256" key="4">
    <source>
        <dbReference type="ARBA" id="ARBA00023136"/>
    </source>
</evidence>
<feature type="transmembrane region" description="Helical" evidence="6">
    <location>
        <begin position="273"/>
        <end position="296"/>
    </location>
</feature>
<feature type="domain" description="ABC transmembrane type-2" evidence="8">
    <location>
        <begin position="74"/>
        <end position="302"/>
    </location>
</feature>
<keyword evidence="3 6" id="KW-1133">Transmembrane helix</keyword>
<evidence type="ECO:0000256" key="3">
    <source>
        <dbReference type="ARBA" id="ARBA00022989"/>
    </source>
</evidence>
<sequence length="303" mass="31880">MTERSEGMSGQHVMTIRTEQRDGIPRQAGSGLAGVVRDSGTPAPRRAGGSAAALARHSLALARRSLIKTMRTPEALIDVTVQPVIFLLLFTFLFGGAIAAGDRHAYLQFLLPGMLAQSLAMGGIALGQNLNADIEKGVFDRFRSLPVSRSAPLVGAVGADVIRYLSVCVVMLGFGTLIGFRIETGPSAAIAAVALAIGFGLCFCWISVWVGMLVRTPGAVQGVMFLLVFPLSFGSNVFVATDTLPGWLQAFVHVNPITPLVETMRGLLVGGPVAGHLAVTGAWMAGLLVVFVPLALRAYARRA</sequence>
<dbReference type="Pfam" id="PF01061">
    <property type="entry name" value="ABC2_membrane"/>
    <property type="match status" value="1"/>
</dbReference>
<feature type="transmembrane region" description="Helical" evidence="6">
    <location>
        <begin position="188"/>
        <end position="210"/>
    </location>
</feature>
<comment type="similarity">
    <text evidence="6">Belongs to the ABC-2 integral membrane protein family.</text>
</comment>
<evidence type="ECO:0000256" key="7">
    <source>
        <dbReference type="SAM" id="MobiDB-lite"/>
    </source>
</evidence>
<dbReference type="GO" id="GO:0140359">
    <property type="term" value="F:ABC-type transporter activity"/>
    <property type="evidence" value="ECO:0007669"/>
    <property type="project" value="InterPro"/>
</dbReference>
<keyword evidence="4 6" id="KW-0472">Membrane</keyword>